<comment type="caution">
    <text evidence="1">The sequence shown here is derived from an EMBL/GenBank/DDBJ whole genome shotgun (WGS) entry which is preliminary data.</text>
</comment>
<name>A0ACB8GBR5_9SAUR</name>
<sequence>MYTCYPAPPEELRKKRTEVKEPRSPCEAEDALTARLYPAMGAPHAVAQQWPLTRGVRPTVCLGPTIPARVRRVMQKPVATRSGSQDLLRSRVPDLPEPEGPTRSAPGGCLLVAMAKPPDRLGQMGGIGRLVQSTVQLVQVSKALPACHALGL</sequence>
<dbReference type="Proteomes" id="UP000827872">
    <property type="component" value="Linkage Group LG01"/>
</dbReference>
<dbReference type="EMBL" id="CM037614">
    <property type="protein sequence ID" value="KAH8016967.1"/>
    <property type="molecule type" value="Genomic_DNA"/>
</dbReference>
<reference evidence="1" key="1">
    <citation type="submission" date="2021-08" db="EMBL/GenBank/DDBJ databases">
        <title>The first chromosome-level gecko genome reveals the dynamic sex chromosomes of Neotropical dwarf geckos (Sphaerodactylidae: Sphaerodactylus).</title>
        <authorList>
            <person name="Pinto B.J."/>
            <person name="Keating S.E."/>
            <person name="Gamble T."/>
        </authorList>
    </citation>
    <scope>NUCLEOTIDE SEQUENCE</scope>
    <source>
        <strain evidence="1">TG3544</strain>
    </source>
</reference>
<keyword evidence="2" id="KW-1185">Reference proteome</keyword>
<proteinExistence type="predicted"/>
<evidence type="ECO:0000313" key="1">
    <source>
        <dbReference type="EMBL" id="KAH8016967.1"/>
    </source>
</evidence>
<gene>
    <name evidence="1" type="ORF">K3G42_024723</name>
</gene>
<evidence type="ECO:0000313" key="2">
    <source>
        <dbReference type="Proteomes" id="UP000827872"/>
    </source>
</evidence>
<protein>
    <submittedName>
        <fullName evidence="1">Uncharacterized protein</fullName>
    </submittedName>
</protein>
<accession>A0ACB8GBR5</accession>
<organism evidence="1 2">
    <name type="scientific">Sphaerodactylus townsendi</name>
    <dbReference type="NCBI Taxonomy" id="933632"/>
    <lineage>
        <taxon>Eukaryota</taxon>
        <taxon>Metazoa</taxon>
        <taxon>Chordata</taxon>
        <taxon>Craniata</taxon>
        <taxon>Vertebrata</taxon>
        <taxon>Euteleostomi</taxon>
        <taxon>Lepidosauria</taxon>
        <taxon>Squamata</taxon>
        <taxon>Bifurcata</taxon>
        <taxon>Gekkota</taxon>
        <taxon>Sphaerodactylidae</taxon>
        <taxon>Sphaerodactylus</taxon>
    </lineage>
</organism>